<keyword evidence="1" id="KW-0677">Repeat</keyword>
<feature type="repeat" description="Cell wall-binding" evidence="2">
    <location>
        <begin position="935"/>
        <end position="954"/>
    </location>
</feature>
<feature type="repeat" description="Cell wall-binding" evidence="2">
    <location>
        <begin position="895"/>
        <end position="914"/>
    </location>
</feature>
<dbReference type="PROSITE" id="PS51170">
    <property type="entry name" value="CW"/>
    <property type="match status" value="6"/>
</dbReference>
<evidence type="ECO:0000313" key="6">
    <source>
        <dbReference type="Proteomes" id="UP000220840"/>
    </source>
</evidence>
<evidence type="ECO:0008006" key="7">
    <source>
        <dbReference type="Google" id="ProtNLM"/>
    </source>
</evidence>
<proteinExistence type="predicted"/>
<evidence type="ECO:0000256" key="4">
    <source>
        <dbReference type="SAM" id="SignalP"/>
    </source>
</evidence>
<dbReference type="EMBL" id="PDCJ01000002">
    <property type="protein sequence ID" value="PEG30024.1"/>
    <property type="molecule type" value="Genomic_DNA"/>
</dbReference>
<dbReference type="AlphaFoldDB" id="A0A2A7ME44"/>
<reference evidence="5 6" key="1">
    <citation type="submission" date="2017-10" db="EMBL/GenBank/DDBJ databases">
        <title>Effective Description of Clostridium neonatale sp. nov. linked to necrotizing enterocolitis in neonates and a clarification of species assignable to the genus Clostridium (Prazmowski 1880) emend. Lawson and Rainey 2016.</title>
        <authorList>
            <person name="Bernard K."/>
            <person name="Burdz T."/>
            <person name="Wiebe D."/>
            <person name="Balcewich B."/>
            <person name="Alfa M."/>
            <person name="Bernier A.-M."/>
        </authorList>
    </citation>
    <scope>NUCLEOTIDE SEQUENCE [LARGE SCALE GENOMIC DNA]</scope>
    <source>
        <strain evidence="5 6">LCDC99A005</strain>
    </source>
</reference>
<organism evidence="5 6">
    <name type="scientific">Clostridium neonatale</name>
    <dbReference type="NCBI Taxonomy" id="137838"/>
    <lineage>
        <taxon>Bacteria</taxon>
        <taxon>Bacillati</taxon>
        <taxon>Bacillota</taxon>
        <taxon>Clostridia</taxon>
        <taxon>Eubacteriales</taxon>
        <taxon>Clostridiaceae</taxon>
        <taxon>Clostridium</taxon>
    </lineage>
</organism>
<feature type="repeat" description="Cell wall-binding" evidence="2">
    <location>
        <begin position="855"/>
        <end position="874"/>
    </location>
</feature>
<protein>
    <recommendedName>
        <fullName evidence="7">Autolysin</fullName>
    </recommendedName>
</protein>
<dbReference type="RefSeq" id="WP_058294190.1">
    <property type="nucleotide sequence ID" value="NZ_CAMRXG010000065.1"/>
</dbReference>
<feature type="region of interest" description="Disordered" evidence="3">
    <location>
        <begin position="298"/>
        <end position="317"/>
    </location>
</feature>
<feature type="repeat" description="Cell wall-binding" evidence="2">
    <location>
        <begin position="915"/>
        <end position="934"/>
    </location>
</feature>
<gene>
    <name evidence="5" type="ORF">CQ394_15405</name>
</gene>
<dbReference type="SUPFAM" id="SSF69360">
    <property type="entry name" value="Cell wall binding repeat"/>
    <property type="match status" value="1"/>
</dbReference>
<dbReference type="Pfam" id="PF19127">
    <property type="entry name" value="Choline_bind_3"/>
    <property type="match status" value="2"/>
</dbReference>
<dbReference type="Gene3D" id="2.10.270.10">
    <property type="entry name" value="Cholin Binding"/>
    <property type="match status" value="2"/>
</dbReference>
<name>A0A2A7ME44_9CLOT</name>
<dbReference type="Proteomes" id="UP000220840">
    <property type="component" value="Unassembled WGS sequence"/>
</dbReference>
<keyword evidence="6" id="KW-1185">Reference proteome</keyword>
<dbReference type="InterPro" id="IPR018337">
    <property type="entry name" value="Cell_wall/Cho-bd_repeat"/>
</dbReference>
<dbReference type="STRING" id="137838.GCA_001458595_01317"/>
<comment type="caution">
    <text evidence="5">The sequence shown here is derived from an EMBL/GenBank/DDBJ whole genome shotgun (WGS) entry which is preliminary data.</text>
</comment>
<evidence type="ECO:0000256" key="3">
    <source>
        <dbReference type="SAM" id="MobiDB-lite"/>
    </source>
</evidence>
<dbReference type="OrthoDB" id="186490at2"/>
<keyword evidence="4" id="KW-0732">Signal</keyword>
<feature type="repeat" description="Cell wall-binding" evidence="2">
    <location>
        <begin position="835"/>
        <end position="854"/>
    </location>
</feature>
<evidence type="ECO:0000256" key="1">
    <source>
        <dbReference type="ARBA" id="ARBA00022737"/>
    </source>
</evidence>
<feature type="chain" id="PRO_5013309652" description="Autolysin" evidence="4">
    <location>
        <begin position="30"/>
        <end position="972"/>
    </location>
</feature>
<dbReference type="Pfam" id="PF01473">
    <property type="entry name" value="Choline_bind_1"/>
    <property type="match status" value="2"/>
</dbReference>
<sequence>MIKRTNKILALIISATTATTLCPSVKVFAAETLKSKEGSFSNAVAYSNKYLYDGNRESEEEKTVLYSNGKYKELEDTDAYDIEKYDNKYIELDDDNGKNLFNLQTGKFEDESIEDQEFDIKRKLIKELKDTDRYGEDVGKYLNLDKRISTNKESFGDVWYQYSVDYNGVDDENTRYITTIDINANSKDEWDNITLKKGSNVESTLFGDQYQFWFSVTANEADNKELDGQGKTFNGDVEAASEYIAGRLREYCGCDDVKVITVDGKVVIQIISTTQLDEDVIVSHNNDISITTKKTTVDNIPENPEVPDIPSEPDVPVDPEVPDTPNESITRYITTIDINANSKDEWDNITLKKGSNVESTLFGDQYQFWFSVTANEADNKELDGQGKTFNGDVEAASEYIAGRLREYCGCDDVKVITVDGKVVIQIISTTQLDEDVIVSHNNDISITTKKTTVDNIPENPEVLDTQNSSVFTSPEAVEINNDFVDARLYGNSSRLSIESDLPVYYGIVNNLGKYMDISSYANIKFIYKVDGKTKTANIEKFGEKYGEENITATLKSLDILAQDSTYVYARVNVEFSADRDIDVVYADGENSKEYILKISKSLGKKVDEAYVPKQVDAYEMNGESDFKSWIQPKINDDWYNLDIFAKNENLYIIRFNKDGENKKNEIQCIQVNFQTNRDNVLGVSRNKISKVCDPSVSTRLKNRKIETTDADEIRNLMKPYYSIDSEGELWVLGLKRIYKLNGSGFNEEFVVPLEINNLDVYNKSNLVAWGDDGNDEYVYVTNINEYEKDSNVDNDGTESEEKNFDESDYEVNIAKGWLETKQGWKYFDENGNQIKNSWIKVNEKWYLINENGIMETGWKNLSNKWYYLQPDGSMAVGWKKLNDKWYYLQSDGSMATKWKNINGSWYYFNELGEMAIGWVNDSKNWYHLGTDGEMSIGWLKYNKKWYYLDGSGRMLTNTIINGYKIGSDGTLV</sequence>
<evidence type="ECO:0000256" key="2">
    <source>
        <dbReference type="PROSITE-ProRule" id="PRU00591"/>
    </source>
</evidence>
<feature type="signal peptide" evidence="4">
    <location>
        <begin position="1"/>
        <end position="29"/>
    </location>
</feature>
<accession>A0A2A7ME44</accession>
<evidence type="ECO:0000313" key="5">
    <source>
        <dbReference type="EMBL" id="PEG30024.1"/>
    </source>
</evidence>
<feature type="repeat" description="Cell wall-binding" evidence="2">
    <location>
        <begin position="875"/>
        <end position="894"/>
    </location>
</feature>